<dbReference type="Gene3D" id="1.10.10.10">
    <property type="entry name" value="Winged helix-like DNA-binding domain superfamily/Winged helix DNA-binding domain"/>
    <property type="match status" value="1"/>
</dbReference>
<name>A0A3A1N4E6_9FLAO</name>
<feature type="domain" description="Nudix hydrolase" evidence="1">
    <location>
        <begin position="17"/>
        <end position="164"/>
    </location>
</feature>
<keyword evidence="2" id="KW-0378">Hydrolase</keyword>
<dbReference type="InterPro" id="IPR015797">
    <property type="entry name" value="NUDIX_hydrolase-like_dom_sf"/>
</dbReference>
<evidence type="ECO:0000313" key="3">
    <source>
        <dbReference type="Proteomes" id="UP000266067"/>
    </source>
</evidence>
<protein>
    <submittedName>
        <fullName evidence="2">NUDIX hydrolase</fullName>
    </submittedName>
</protein>
<dbReference type="InterPro" id="IPR000086">
    <property type="entry name" value="NUDIX_hydrolase_dom"/>
</dbReference>
<dbReference type="SUPFAM" id="SSF46785">
    <property type="entry name" value="Winged helix' DNA-binding domain"/>
    <property type="match status" value="1"/>
</dbReference>
<dbReference type="PANTHER" id="PTHR43736:SF4">
    <property type="entry name" value="SLR1690 PROTEIN"/>
    <property type="match status" value="1"/>
</dbReference>
<gene>
    <name evidence="2" type="ORF">D2V08_16805</name>
</gene>
<reference evidence="2 3" key="1">
    <citation type="submission" date="2018-08" db="EMBL/GenBank/DDBJ databases">
        <title>Proposal of Muricauda 72 sp.nov. and Muricauda NH166 sp.nov., isolated from seawater.</title>
        <authorList>
            <person name="Cheng H."/>
            <person name="Wu Y.-H."/>
            <person name="Guo L.-L."/>
            <person name="Xu X.-W."/>
        </authorList>
    </citation>
    <scope>NUCLEOTIDE SEQUENCE [LARGE SCALE GENOMIC DNA]</scope>
    <source>
        <strain evidence="2 3">KCTC 22173</strain>
    </source>
</reference>
<organism evidence="2 3">
    <name type="scientific">Flagellimonas lutimaris</name>
    <dbReference type="NCBI Taxonomy" id="475082"/>
    <lineage>
        <taxon>Bacteria</taxon>
        <taxon>Pseudomonadati</taxon>
        <taxon>Bacteroidota</taxon>
        <taxon>Flavobacteriia</taxon>
        <taxon>Flavobacteriales</taxon>
        <taxon>Flavobacteriaceae</taxon>
        <taxon>Flagellimonas</taxon>
    </lineage>
</organism>
<dbReference type="Proteomes" id="UP000266067">
    <property type="component" value="Unassembled WGS sequence"/>
</dbReference>
<dbReference type="Pfam" id="PF21906">
    <property type="entry name" value="WHD_NrtR"/>
    <property type="match status" value="1"/>
</dbReference>
<dbReference type="PANTHER" id="PTHR43736">
    <property type="entry name" value="ADP-RIBOSE PYROPHOSPHATASE"/>
    <property type="match status" value="1"/>
</dbReference>
<dbReference type="InterPro" id="IPR036388">
    <property type="entry name" value="WH-like_DNA-bd_sf"/>
</dbReference>
<evidence type="ECO:0000259" key="1">
    <source>
        <dbReference type="PROSITE" id="PS51462"/>
    </source>
</evidence>
<dbReference type="PROSITE" id="PS51462">
    <property type="entry name" value="NUDIX"/>
    <property type="match status" value="1"/>
</dbReference>
<dbReference type="Gene3D" id="3.90.79.10">
    <property type="entry name" value="Nucleoside Triphosphate Pyrophosphohydrolase"/>
    <property type="match status" value="1"/>
</dbReference>
<dbReference type="EMBL" id="QXFH01000077">
    <property type="protein sequence ID" value="RIV30731.1"/>
    <property type="molecule type" value="Genomic_DNA"/>
</dbReference>
<dbReference type="AlphaFoldDB" id="A0A3A1N4E6"/>
<dbReference type="InterPro" id="IPR036390">
    <property type="entry name" value="WH_DNA-bd_sf"/>
</dbReference>
<sequence length="237" mass="28012">MDFQEFIEQGEKLFLPNLSVDMVIIGFHEGELKCLLLKIGDKWLLPGGYVFRTESVENATVRILRERTGLKDPHFKFLSVFGGEDRKFTEEWKQFFVENNLPFKENTWLNDRFVTLAHYSLVDFEKTKPVIGNFDEAFAWFNLDELPKMWMDHKEIVLTAKNRLKEDIQHEQLTYNLLPKEFTMPQLHGLHQTILGEKLDRSRFQKKMIASGAFERLPKLQKDSPGRKPFQYRVKKA</sequence>
<dbReference type="InterPro" id="IPR054105">
    <property type="entry name" value="WHD_NrtR"/>
</dbReference>
<dbReference type="OrthoDB" id="9786141at2"/>
<dbReference type="CDD" id="cd18873">
    <property type="entry name" value="NUDIX_NadM_like"/>
    <property type="match status" value="1"/>
</dbReference>
<dbReference type="GO" id="GO:0016787">
    <property type="term" value="F:hydrolase activity"/>
    <property type="evidence" value="ECO:0007669"/>
    <property type="project" value="UniProtKB-KW"/>
</dbReference>
<dbReference type="RefSeq" id="WP_119609591.1">
    <property type="nucleotide sequence ID" value="NZ_QXFH01000077.1"/>
</dbReference>
<dbReference type="SUPFAM" id="SSF55811">
    <property type="entry name" value="Nudix"/>
    <property type="match status" value="1"/>
</dbReference>
<proteinExistence type="predicted"/>
<keyword evidence="3" id="KW-1185">Reference proteome</keyword>
<comment type="caution">
    <text evidence="2">The sequence shown here is derived from an EMBL/GenBank/DDBJ whole genome shotgun (WGS) entry which is preliminary data.</text>
</comment>
<dbReference type="Pfam" id="PF00293">
    <property type="entry name" value="NUDIX"/>
    <property type="match status" value="1"/>
</dbReference>
<accession>A0A3A1N4E6</accession>
<evidence type="ECO:0000313" key="2">
    <source>
        <dbReference type="EMBL" id="RIV30731.1"/>
    </source>
</evidence>